<dbReference type="OrthoDB" id="893716at2"/>
<feature type="transmembrane region" description="Helical" evidence="1">
    <location>
        <begin position="99"/>
        <end position="128"/>
    </location>
</feature>
<protein>
    <recommendedName>
        <fullName evidence="4">DUF4386 domain-containing protein</fullName>
    </recommendedName>
</protein>
<dbReference type="Proteomes" id="UP000198131">
    <property type="component" value="Unassembled WGS sequence"/>
</dbReference>
<proteinExistence type="predicted"/>
<dbReference type="EMBL" id="FYEW01000004">
    <property type="protein sequence ID" value="SNC77549.1"/>
    <property type="molecule type" value="Genomic_DNA"/>
</dbReference>
<keyword evidence="1" id="KW-0812">Transmembrane</keyword>
<reference evidence="3" key="1">
    <citation type="submission" date="2017-06" db="EMBL/GenBank/DDBJ databases">
        <authorList>
            <person name="Varghese N."/>
            <person name="Submissions S."/>
        </authorList>
    </citation>
    <scope>NUCLEOTIDE SEQUENCE [LARGE SCALE GENOMIC DNA]</scope>
    <source>
        <strain evidence="3">DSM 11116</strain>
    </source>
</reference>
<dbReference type="RefSeq" id="WP_141106648.1">
    <property type="nucleotide sequence ID" value="NZ_FYEW01000004.1"/>
</dbReference>
<accession>A0A212UH12</accession>
<evidence type="ECO:0008006" key="4">
    <source>
        <dbReference type="Google" id="ProtNLM"/>
    </source>
</evidence>
<evidence type="ECO:0000256" key="1">
    <source>
        <dbReference type="SAM" id="Phobius"/>
    </source>
</evidence>
<dbReference type="InterPro" id="IPR025495">
    <property type="entry name" value="DUF4386"/>
</dbReference>
<feature type="transmembrane region" description="Helical" evidence="1">
    <location>
        <begin position="66"/>
        <end position="87"/>
    </location>
</feature>
<keyword evidence="1" id="KW-0472">Membrane</keyword>
<sequence length="254" mass="26877">MHPTNLLDPKVQSAYPSTPTAFAVGRKVGILLLLQLAAALTLPFILTKPLTVGTPAFLTEVAAHSLQIRGAVLLSFIGSALTVYLGVTTFPLFRRYSPSAALLFIIVCGVSCTLDIVQAGTVMSMLAISNKFMEAGAADSELYQVVGAAVASARRSAHATQLLAISAWMFIFYCSLLRFHLVPRVLAAIGVIGVSLQFTGVTLMMFLGYPAIGPMAMPLLPIQILVSIWLVVKGVPDTSPGLAPVSKIKYAISS</sequence>
<feature type="transmembrane region" description="Helical" evidence="1">
    <location>
        <begin position="186"/>
        <end position="209"/>
    </location>
</feature>
<keyword evidence="1" id="KW-1133">Transmembrane helix</keyword>
<organism evidence="2 3">
    <name type="scientific">Hymenobacter gelipurpurascens</name>
    <dbReference type="NCBI Taxonomy" id="89968"/>
    <lineage>
        <taxon>Bacteria</taxon>
        <taxon>Pseudomonadati</taxon>
        <taxon>Bacteroidota</taxon>
        <taxon>Cytophagia</taxon>
        <taxon>Cytophagales</taxon>
        <taxon>Hymenobacteraceae</taxon>
        <taxon>Hymenobacter</taxon>
    </lineage>
</organism>
<gene>
    <name evidence="2" type="ORF">SAMN06265337_4137</name>
</gene>
<keyword evidence="3" id="KW-1185">Reference proteome</keyword>
<feature type="transmembrane region" description="Helical" evidence="1">
    <location>
        <begin position="28"/>
        <end position="46"/>
    </location>
</feature>
<evidence type="ECO:0000313" key="3">
    <source>
        <dbReference type="Proteomes" id="UP000198131"/>
    </source>
</evidence>
<name>A0A212UH12_9BACT</name>
<dbReference type="AlphaFoldDB" id="A0A212UH12"/>
<feature type="transmembrane region" description="Helical" evidence="1">
    <location>
        <begin position="162"/>
        <end position="179"/>
    </location>
</feature>
<dbReference type="Pfam" id="PF14329">
    <property type="entry name" value="DUF4386"/>
    <property type="match status" value="1"/>
</dbReference>
<evidence type="ECO:0000313" key="2">
    <source>
        <dbReference type="EMBL" id="SNC77549.1"/>
    </source>
</evidence>